<dbReference type="InterPro" id="IPR004476">
    <property type="entry name" value="RNase_II/RNase_R"/>
</dbReference>
<evidence type="ECO:0000313" key="11">
    <source>
        <dbReference type="EMBL" id="CDH43706.1"/>
    </source>
</evidence>
<evidence type="ECO:0000256" key="5">
    <source>
        <dbReference type="ARBA" id="ARBA00022801"/>
    </source>
</evidence>
<gene>
    <name evidence="8 11" type="primary">rnr</name>
    <name evidence="11" type="ORF">BN874_130031</name>
</gene>
<dbReference type="PROSITE" id="PS50126">
    <property type="entry name" value="S1"/>
    <property type="match status" value="1"/>
</dbReference>
<keyword evidence="5 8" id="KW-0378">Hydrolase</keyword>
<dbReference type="InterPro" id="IPR011805">
    <property type="entry name" value="RNase_R"/>
</dbReference>
<dbReference type="Pfam" id="PF00575">
    <property type="entry name" value="S1"/>
    <property type="match status" value="1"/>
</dbReference>
<dbReference type="PROSITE" id="PS01175">
    <property type="entry name" value="RIBONUCLEASE_II"/>
    <property type="match status" value="1"/>
</dbReference>
<dbReference type="InterPro" id="IPR022966">
    <property type="entry name" value="RNase_II/R_CS"/>
</dbReference>
<dbReference type="GO" id="GO:0008859">
    <property type="term" value="F:exoribonuclease II activity"/>
    <property type="evidence" value="ECO:0007669"/>
    <property type="project" value="UniProtKB-UniRule"/>
</dbReference>
<evidence type="ECO:0000256" key="1">
    <source>
        <dbReference type="ARBA" id="ARBA00001849"/>
    </source>
</evidence>
<name>A0A7U7G867_9GAMM</name>
<feature type="region of interest" description="Disordered" evidence="9">
    <location>
        <begin position="728"/>
        <end position="754"/>
    </location>
</feature>
<keyword evidence="6 8" id="KW-0269">Exonuclease</keyword>
<comment type="subcellular location">
    <subcellularLocation>
        <location evidence="2 8">Cytoplasm</location>
    </subcellularLocation>
</comment>
<proteinExistence type="inferred from homology"/>
<feature type="compositionally biased region" description="Basic residues" evidence="9">
    <location>
        <begin position="743"/>
        <end position="754"/>
    </location>
</feature>
<feature type="domain" description="S1 motif" evidence="10">
    <location>
        <begin position="645"/>
        <end position="726"/>
    </location>
</feature>
<dbReference type="InterPro" id="IPR012340">
    <property type="entry name" value="NA-bd_OB-fold"/>
</dbReference>
<dbReference type="NCBIfam" id="TIGR00358">
    <property type="entry name" value="3_prime_RNase"/>
    <property type="match status" value="1"/>
</dbReference>
<evidence type="ECO:0000256" key="7">
    <source>
        <dbReference type="ARBA" id="ARBA00022884"/>
    </source>
</evidence>
<dbReference type="Proteomes" id="UP000019184">
    <property type="component" value="Unassembled WGS sequence"/>
</dbReference>
<evidence type="ECO:0000256" key="4">
    <source>
        <dbReference type="ARBA" id="ARBA00022722"/>
    </source>
</evidence>
<dbReference type="SMART" id="SM00955">
    <property type="entry name" value="RNB"/>
    <property type="match status" value="1"/>
</dbReference>
<dbReference type="SMART" id="SM00316">
    <property type="entry name" value="S1"/>
    <property type="match status" value="1"/>
</dbReference>
<comment type="catalytic activity">
    <reaction evidence="1 8">
        <text>Exonucleolytic cleavage in the 3'- to 5'-direction to yield nucleoside 5'-phosphates.</text>
        <dbReference type="EC" id="3.1.13.1"/>
    </reaction>
</comment>
<dbReference type="Gene3D" id="2.40.50.140">
    <property type="entry name" value="Nucleic acid-binding proteins"/>
    <property type="match status" value="2"/>
</dbReference>
<dbReference type="PANTHER" id="PTHR23355:SF9">
    <property type="entry name" value="DIS3-LIKE EXONUCLEASE 2"/>
    <property type="match status" value="1"/>
</dbReference>
<dbReference type="Pfam" id="PF00773">
    <property type="entry name" value="RNB"/>
    <property type="match status" value="1"/>
</dbReference>
<accession>A0A7U7G867</accession>
<dbReference type="GO" id="GO:0005829">
    <property type="term" value="C:cytosol"/>
    <property type="evidence" value="ECO:0007669"/>
    <property type="project" value="TreeGrafter"/>
</dbReference>
<dbReference type="Pfam" id="PF17876">
    <property type="entry name" value="CSD2"/>
    <property type="match status" value="1"/>
</dbReference>
<dbReference type="InterPro" id="IPR011129">
    <property type="entry name" value="CSD"/>
</dbReference>
<reference evidence="11 12" key="1">
    <citation type="journal article" date="2014" name="ISME J.">
        <title>Candidatus Competibacter-lineage genomes retrieved from metagenomes reveal functional metabolic diversity.</title>
        <authorList>
            <person name="McIlroy S.J."/>
            <person name="Albertsen M."/>
            <person name="Andresen E.K."/>
            <person name="Saunders A.M."/>
            <person name="Kristiansen R."/>
            <person name="Stokholm-Bjerregaard M."/>
            <person name="Nielsen K.L."/>
            <person name="Nielsen P.H."/>
        </authorList>
    </citation>
    <scope>NUCLEOTIDE SEQUENCE [LARGE SCALE GENOMIC DNA]</scope>
    <source>
        <strain evidence="11 12">Run_B_J11</strain>
    </source>
</reference>
<dbReference type="OrthoDB" id="9764149at2"/>
<sequence>MSNKKPDSWRQMDPFLAREQEKYGRASPSREFILHYLTERGMPITLDELRAEWRMDDDWEIEALSRRLRAMERDGQLIRNRREGYGLVTKMNLVTGRVIGHSEGHGFLIPDEGGDNLFLSPRQMKKLLHGDRAVARVIGLDYRGRREGAVVEVLERNTETVVGRFSEEHGACFVIPDNKRINQDIMVPPEGRGEAQAGQIVIVELIEQPGAHSRPLGRVKEVLGEHMAPGMEIRIAIASHGIPVEWPDAVVEEAHRYGETVPESVSQGRWDLRGTALVTIDGITARDFDDAVYCERRGANWRLLVAIADVSAYVRPDTALDQEARKRGNSVYFPDRAIPMLPEALSNGLCSLKPDVDRLCMVCEMTFNGEGRMIRSRFAEAVMRSQARLTYDTVAAMVADRDPRVRAEYAELVPHLDRLYELYQVLRAVREQRGAMDFDTQETVIEYGADRKIERILPTERNDAHRLIEECMIMANVAAARFLQRHKMPGLYRIHEGPAEDRLKKLRAFLGEMGLGLGGGDKPSPQDYTRLLNQVRDRPDAHLIQTVMLRSLAQAVYNPGNVGHFGLALDAYAHFTSPIRRYPDLQVHRAIRHLLNGGKPVDFAYTHADLLGLGEHCSMTERRADEAVRDAVEWLKCEFMLDKVGQTFDGIITGVTGFGLFVELRGVFVEGLIHVTSLRNDYYQFDPVGHRLHGERSGQIYRLGDSVKVRVARVDLDERKIDFEPIEQERHVKDRGEKEKSGRRNRWNRGRRKE</sequence>
<comment type="function">
    <text evidence="8">3'-5' exoribonuclease that releases 5'-nucleoside monophosphates and is involved in maturation of structured RNAs.</text>
</comment>
<dbReference type="Pfam" id="PF08206">
    <property type="entry name" value="OB_RNB"/>
    <property type="match status" value="1"/>
</dbReference>
<evidence type="ECO:0000256" key="3">
    <source>
        <dbReference type="ARBA" id="ARBA00022490"/>
    </source>
</evidence>
<protein>
    <recommendedName>
        <fullName evidence="8">Ribonuclease R</fullName>
        <shortName evidence="8">RNase R</shortName>
        <ecNumber evidence="8">3.1.13.1</ecNumber>
    </recommendedName>
</protein>
<evidence type="ECO:0000256" key="6">
    <source>
        <dbReference type="ARBA" id="ARBA00022839"/>
    </source>
</evidence>
<dbReference type="RefSeq" id="WP_034430773.1">
    <property type="nucleotide sequence ID" value="NZ_CBTK010000035.1"/>
</dbReference>
<evidence type="ECO:0000259" key="10">
    <source>
        <dbReference type="PROSITE" id="PS50126"/>
    </source>
</evidence>
<comment type="caution">
    <text evidence="11">The sequence shown here is derived from an EMBL/GenBank/DDBJ whole genome shotgun (WGS) entry which is preliminary data.</text>
</comment>
<evidence type="ECO:0000256" key="9">
    <source>
        <dbReference type="SAM" id="MobiDB-lite"/>
    </source>
</evidence>
<dbReference type="InterPro" id="IPR013223">
    <property type="entry name" value="RNase_B_OB_dom"/>
</dbReference>
<dbReference type="NCBIfam" id="TIGR02063">
    <property type="entry name" value="RNase_R"/>
    <property type="match status" value="1"/>
</dbReference>
<dbReference type="GO" id="GO:0006402">
    <property type="term" value="P:mRNA catabolic process"/>
    <property type="evidence" value="ECO:0007669"/>
    <property type="project" value="TreeGrafter"/>
</dbReference>
<dbReference type="CDD" id="cd04471">
    <property type="entry name" value="S1_RNase_R"/>
    <property type="match status" value="1"/>
</dbReference>
<dbReference type="InterPro" id="IPR040476">
    <property type="entry name" value="CSD2"/>
</dbReference>
<dbReference type="EMBL" id="CBTK010000035">
    <property type="protein sequence ID" value="CDH43706.1"/>
    <property type="molecule type" value="Genomic_DNA"/>
</dbReference>
<keyword evidence="4 8" id="KW-0540">Nuclease</keyword>
<dbReference type="AlphaFoldDB" id="A0A7U7G867"/>
<dbReference type="SMART" id="SM00357">
    <property type="entry name" value="CSP"/>
    <property type="match status" value="2"/>
</dbReference>
<organism evidence="11 12">
    <name type="scientific">Candidatus Contendobacter odensis Run_B_J11</name>
    <dbReference type="NCBI Taxonomy" id="1400861"/>
    <lineage>
        <taxon>Bacteria</taxon>
        <taxon>Pseudomonadati</taxon>
        <taxon>Pseudomonadota</taxon>
        <taxon>Gammaproteobacteria</taxon>
        <taxon>Candidatus Competibacteraceae</taxon>
        <taxon>Candidatus Contendibacter</taxon>
    </lineage>
</organism>
<dbReference type="GO" id="GO:0003723">
    <property type="term" value="F:RNA binding"/>
    <property type="evidence" value="ECO:0007669"/>
    <property type="project" value="UniProtKB-UniRule"/>
</dbReference>
<dbReference type="EC" id="3.1.13.1" evidence="8"/>
<comment type="similarity">
    <text evidence="8">Belongs to the RNR ribonuclease family. RNase R subfamily.</text>
</comment>
<dbReference type="SUPFAM" id="SSF50249">
    <property type="entry name" value="Nucleic acid-binding proteins"/>
    <property type="match status" value="4"/>
</dbReference>
<keyword evidence="12" id="KW-1185">Reference proteome</keyword>
<dbReference type="HAMAP" id="MF_01895">
    <property type="entry name" value="RNase_R"/>
    <property type="match status" value="1"/>
</dbReference>
<keyword evidence="3 8" id="KW-0963">Cytoplasm</keyword>
<dbReference type="InterPro" id="IPR001900">
    <property type="entry name" value="RNase_II/R"/>
</dbReference>
<keyword evidence="7 8" id="KW-0694">RNA-binding</keyword>
<evidence type="ECO:0000256" key="2">
    <source>
        <dbReference type="ARBA" id="ARBA00004496"/>
    </source>
</evidence>
<dbReference type="InterPro" id="IPR003029">
    <property type="entry name" value="S1_domain"/>
</dbReference>
<dbReference type="PANTHER" id="PTHR23355">
    <property type="entry name" value="RIBONUCLEASE"/>
    <property type="match status" value="1"/>
</dbReference>
<evidence type="ECO:0000256" key="8">
    <source>
        <dbReference type="HAMAP-Rule" id="MF_01895"/>
    </source>
</evidence>
<dbReference type="InterPro" id="IPR050180">
    <property type="entry name" value="RNR_Ribonuclease"/>
</dbReference>
<feature type="compositionally biased region" description="Basic and acidic residues" evidence="9">
    <location>
        <begin position="728"/>
        <end position="742"/>
    </location>
</feature>
<evidence type="ECO:0000313" key="12">
    <source>
        <dbReference type="Proteomes" id="UP000019184"/>
    </source>
</evidence>